<comment type="caution">
    <text evidence="3">The sequence shown here is derived from an EMBL/GenBank/DDBJ whole genome shotgun (WGS) entry which is preliminary data.</text>
</comment>
<dbReference type="Proteomes" id="UP000234323">
    <property type="component" value="Unassembled WGS sequence"/>
</dbReference>
<feature type="chain" id="PRO_5014139183" description="Endonuclease/exonuclease/phosphatase domain-containing protein" evidence="1">
    <location>
        <begin position="20"/>
        <end position="200"/>
    </location>
</feature>
<evidence type="ECO:0000259" key="2">
    <source>
        <dbReference type="Pfam" id="PF03372"/>
    </source>
</evidence>
<accession>A0A2I1HTG3</accession>
<feature type="signal peptide" evidence="1">
    <location>
        <begin position="1"/>
        <end position="19"/>
    </location>
</feature>
<evidence type="ECO:0000313" key="4">
    <source>
        <dbReference type="Proteomes" id="UP000234323"/>
    </source>
</evidence>
<keyword evidence="1" id="KW-0732">Signal</keyword>
<name>A0A2I1HTG3_9GLOM</name>
<sequence>MVMALWDLILYFLDPVILGDFNIDEIAYSSHPLRYFKLLRLFSFQYFTNHQSHSYLTTGPDNTYFHENGSSRLDYIWTSPDLPTPGLVLSTCMAILAKFRLKQKNKLWHAFKRIVIGAAIDTLPTQHVSNVHHHSYSPKLTKLIIINKFLDRLLFRLTTSWPSHFTQIFQMTATLPKQLQDLASLLSDYTVPSYNTIPLL</sequence>
<organism evidence="3 4">
    <name type="scientific">Rhizophagus irregularis</name>
    <dbReference type="NCBI Taxonomy" id="588596"/>
    <lineage>
        <taxon>Eukaryota</taxon>
        <taxon>Fungi</taxon>
        <taxon>Fungi incertae sedis</taxon>
        <taxon>Mucoromycota</taxon>
        <taxon>Glomeromycotina</taxon>
        <taxon>Glomeromycetes</taxon>
        <taxon>Glomerales</taxon>
        <taxon>Glomeraceae</taxon>
        <taxon>Rhizophagus</taxon>
    </lineage>
</organism>
<feature type="domain" description="Endonuclease/exonuclease/phosphatase" evidence="2">
    <location>
        <begin position="16"/>
        <end position="86"/>
    </location>
</feature>
<dbReference type="GO" id="GO:0003824">
    <property type="term" value="F:catalytic activity"/>
    <property type="evidence" value="ECO:0007669"/>
    <property type="project" value="InterPro"/>
</dbReference>
<keyword evidence="4" id="KW-1185">Reference proteome</keyword>
<dbReference type="Gene3D" id="3.60.10.10">
    <property type="entry name" value="Endonuclease/exonuclease/phosphatase"/>
    <property type="match status" value="1"/>
</dbReference>
<dbReference type="SUPFAM" id="SSF56219">
    <property type="entry name" value="DNase I-like"/>
    <property type="match status" value="1"/>
</dbReference>
<dbReference type="InterPro" id="IPR005135">
    <property type="entry name" value="Endo/exonuclease/phosphatase"/>
</dbReference>
<dbReference type="EMBL" id="LLXI01006552">
    <property type="protein sequence ID" value="PKY62170.1"/>
    <property type="molecule type" value="Genomic_DNA"/>
</dbReference>
<dbReference type="Pfam" id="PF03372">
    <property type="entry name" value="Exo_endo_phos"/>
    <property type="match status" value="1"/>
</dbReference>
<gene>
    <name evidence="3" type="ORF">RhiirA4_488197</name>
</gene>
<protein>
    <recommendedName>
        <fullName evidence="2">Endonuclease/exonuclease/phosphatase domain-containing protein</fullName>
    </recommendedName>
</protein>
<evidence type="ECO:0000256" key="1">
    <source>
        <dbReference type="SAM" id="SignalP"/>
    </source>
</evidence>
<proteinExistence type="predicted"/>
<reference evidence="3 4" key="1">
    <citation type="submission" date="2015-10" db="EMBL/GenBank/DDBJ databases">
        <title>Genome analyses suggest a sexual origin of heterokaryosis in a supposedly ancient asexual fungus.</title>
        <authorList>
            <person name="Ropars J."/>
            <person name="Sedzielewska K."/>
            <person name="Noel J."/>
            <person name="Charron P."/>
            <person name="Farinelli L."/>
            <person name="Marton T."/>
            <person name="Kruger M."/>
            <person name="Pelin A."/>
            <person name="Brachmann A."/>
            <person name="Corradi N."/>
        </authorList>
    </citation>
    <scope>NUCLEOTIDE SEQUENCE [LARGE SCALE GENOMIC DNA]</scope>
    <source>
        <strain evidence="3 4">A4</strain>
    </source>
</reference>
<evidence type="ECO:0000313" key="3">
    <source>
        <dbReference type="EMBL" id="PKY62170.1"/>
    </source>
</evidence>
<dbReference type="InterPro" id="IPR036691">
    <property type="entry name" value="Endo/exonu/phosph_ase_sf"/>
</dbReference>
<dbReference type="AlphaFoldDB" id="A0A2I1HTG3"/>